<dbReference type="EMBL" id="VSSQ01001989">
    <property type="protein sequence ID" value="MPM12550.1"/>
    <property type="molecule type" value="Genomic_DNA"/>
</dbReference>
<accession>A0A644X8Q4</accession>
<evidence type="ECO:0000313" key="1">
    <source>
        <dbReference type="EMBL" id="MPM12550.1"/>
    </source>
</evidence>
<protein>
    <submittedName>
        <fullName evidence="1">Uncharacterized protein</fullName>
    </submittedName>
</protein>
<proteinExistence type="predicted"/>
<organism evidence="1">
    <name type="scientific">bioreactor metagenome</name>
    <dbReference type="NCBI Taxonomy" id="1076179"/>
    <lineage>
        <taxon>unclassified sequences</taxon>
        <taxon>metagenomes</taxon>
        <taxon>ecological metagenomes</taxon>
    </lineage>
</organism>
<gene>
    <name evidence="1" type="ORF">SDC9_58903</name>
</gene>
<dbReference type="AlphaFoldDB" id="A0A644X8Q4"/>
<sequence>MKKLLSNLTTRKKTMLGLILAVVIGLVITISALADYGHPIVAYNPNPVSITFPRAGKIVLWNVITSGSPGYFSRYYFIRNGCRVGQNCTYMDVINNQTVLTPITVTAGETIQVKGCDCYGGNCGSGGCANPHVGWKTPHHDYFCPNYFYSQYYNPSAGGRDFTSLMTAFLASGDTIIGTPQCWGDWDEDNSNGGYDHDFEDFVLIWAYRDTFTGYHDGSSGTVSQAQCRAYGWVMQDSAPGLDINYRILVDGNTVSNGVANQYRADLTGTCTGGTCGFTQDLWGLISPNVQHTVRVQAQNPYNASWFDLSGTNKTIRCSLPPSVDLKANNQDGTIRLTSPAQYTLSWTSTNADTCSASGNWSGSKSQTGSSNYSGITVGTFTYTLTCSNPIGSASDSVTVIVYNPPVVDLKVNNQDGPITIVSPANFTLSWISKDATSCTATSTDGIWTGNVVVTGSRSLNGAVTGTHTYTITCTNQYESASDSVTVIVVAPLSGTISVTYARLLLLASNLGQPAQTLIGTVSGGISPYSILVWVRTPSGTLISLTRSGSTWSVTPENSGDLNFGTTEEGIWTAWADLRDSSGQTYRTVSAVWEVAWHPVHGRP</sequence>
<reference evidence="1" key="1">
    <citation type="submission" date="2019-08" db="EMBL/GenBank/DDBJ databases">
        <authorList>
            <person name="Kucharzyk K."/>
            <person name="Murdoch R.W."/>
            <person name="Higgins S."/>
            <person name="Loffler F."/>
        </authorList>
    </citation>
    <scope>NUCLEOTIDE SEQUENCE</scope>
</reference>
<comment type="caution">
    <text evidence="1">The sequence shown here is derived from an EMBL/GenBank/DDBJ whole genome shotgun (WGS) entry which is preliminary data.</text>
</comment>
<name>A0A644X8Q4_9ZZZZ</name>